<gene>
    <name evidence="1" type="ORF">SAMN05661010_03344</name>
</gene>
<sequence>MWIRWLVRALRKPESIASYLVADYPACFTLLSINLKLQTQKSRLMGD</sequence>
<evidence type="ECO:0000313" key="2">
    <source>
        <dbReference type="Proteomes" id="UP000198654"/>
    </source>
</evidence>
<evidence type="ECO:0000313" key="1">
    <source>
        <dbReference type="EMBL" id="SDM09252.1"/>
    </source>
</evidence>
<keyword evidence="2" id="KW-1185">Reference proteome</keyword>
<dbReference type="AlphaFoldDB" id="A0A1G9QDU8"/>
<dbReference type="EMBL" id="FNGI01000011">
    <property type="protein sequence ID" value="SDM09252.1"/>
    <property type="molecule type" value="Genomic_DNA"/>
</dbReference>
<accession>A0A1G9QDU8</accession>
<reference evidence="1 2" key="1">
    <citation type="submission" date="2016-10" db="EMBL/GenBank/DDBJ databases">
        <authorList>
            <person name="de Groot N.N."/>
        </authorList>
    </citation>
    <scope>NUCLEOTIDE SEQUENCE [LARGE SCALE GENOMIC DNA]</scope>
    <source>
        <strain evidence="1 2">DSM 14789</strain>
    </source>
</reference>
<name>A0A1G9QDU8_9GAMM</name>
<proteinExistence type="predicted"/>
<dbReference type="Proteomes" id="UP000198654">
    <property type="component" value="Unassembled WGS sequence"/>
</dbReference>
<protein>
    <submittedName>
        <fullName evidence="1">Uncharacterized protein</fullName>
    </submittedName>
</protein>
<organism evidence="1 2">
    <name type="scientific">Modicisalibacter muralis</name>
    <dbReference type="NCBI Taxonomy" id="119000"/>
    <lineage>
        <taxon>Bacteria</taxon>
        <taxon>Pseudomonadati</taxon>
        <taxon>Pseudomonadota</taxon>
        <taxon>Gammaproteobacteria</taxon>
        <taxon>Oceanospirillales</taxon>
        <taxon>Halomonadaceae</taxon>
        <taxon>Modicisalibacter</taxon>
    </lineage>
</organism>